<dbReference type="AlphaFoldDB" id="A0A9P6DX77"/>
<feature type="compositionally biased region" description="Basic and acidic residues" evidence="1">
    <location>
        <begin position="40"/>
        <end position="49"/>
    </location>
</feature>
<accession>A0A9P6DX77</accession>
<sequence>MELWEGIQNASAVGLSQLREDTKTWENELRGLQAVLPKDAAPDKLENRELPALGQQNQNQISKL</sequence>
<protein>
    <submittedName>
        <fullName evidence="2">Uncharacterized protein</fullName>
    </submittedName>
</protein>
<reference evidence="2" key="1">
    <citation type="journal article" date="2020" name="Nat. Commun.">
        <title>Large-scale genome sequencing of mycorrhizal fungi provides insights into the early evolution of symbiotic traits.</title>
        <authorList>
            <person name="Miyauchi S."/>
            <person name="Kiss E."/>
            <person name="Kuo A."/>
            <person name="Drula E."/>
            <person name="Kohler A."/>
            <person name="Sanchez-Garcia M."/>
            <person name="Morin E."/>
            <person name="Andreopoulos B."/>
            <person name="Barry K.W."/>
            <person name="Bonito G."/>
            <person name="Buee M."/>
            <person name="Carver A."/>
            <person name="Chen C."/>
            <person name="Cichocki N."/>
            <person name="Clum A."/>
            <person name="Culley D."/>
            <person name="Crous P.W."/>
            <person name="Fauchery L."/>
            <person name="Girlanda M."/>
            <person name="Hayes R.D."/>
            <person name="Keri Z."/>
            <person name="LaButti K."/>
            <person name="Lipzen A."/>
            <person name="Lombard V."/>
            <person name="Magnuson J."/>
            <person name="Maillard F."/>
            <person name="Murat C."/>
            <person name="Nolan M."/>
            <person name="Ohm R.A."/>
            <person name="Pangilinan J."/>
            <person name="Pereira M.F."/>
            <person name="Perotto S."/>
            <person name="Peter M."/>
            <person name="Pfister S."/>
            <person name="Riley R."/>
            <person name="Sitrit Y."/>
            <person name="Stielow J.B."/>
            <person name="Szollosi G."/>
            <person name="Zifcakova L."/>
            <person name="Stursova M."/>
            <person name="Spatafora J.W."/>
            <person name="Tedersoo L."/>
            <person name="Vaario L.M."/>
            <person name="Yamada A."/>
            <person name="Yan M."/>
            <person name="Wang P."/>
            <person name="Xu J."/>
            <person name="Bruns T."/>
            <person name="Baldrian P."/>
            <person name="Vilgalys R."/>
            <person name="Dunand C."/>
            <person name="Henrissat B."/>
            <person name="Grigoriev I.V."/>
            <person name="Hibbett D."/>
            <person name="Nagy L.G."/>
            <person name="Martin F.M."/>
        </authorList>
    </citation>
    <scope>NUCLEOTIDE SEQUENCE</scope>
    <source>
        <strain evidence="2">UP504</strain>
    </source>
</reference>
<dbReference type="EMBL" id="MU128926">
    <property type="protein sequence ID" value="KAF9518196.1"/>
    <property type="molecule type" value="Genomic_DNA"/>
</dbReference>
<proteinExistence type="predicted"/>
<keyword evidence="3" id="KW-1185">Reference proteome</keyword>
<organism evidence="2 3">
    <name type="scientific">Hydnum rufescens UP504</name>
    <dbReference type="NCBI Taxonomy" id="1448309"/>
    <lineage>
        <taxon>Eukaryota</taxon>
        <taxon>Fungi</taxon>
        <taxon>Dikarya</taxon>
        <taxon>Basidiomycota</taxon>
        <taxon>Agaricomycotina</taxon>
        <taxon>Agaricomycetes</taxon>
        <taxon>Cantharellales</taxon>
        <taxon>Hydnaceae</taxon>
        <taxon>Hydnum</taxon>
    </lineage>
</organism>
<dbReference type="OrthoDB" id="18797at2759"/>
<comment type="caution">
    <text evidence="2">The sequence shown here is derived from an EMBL/GenBank/DDBJ whole genome shotgun (WGS) entry which is preliminary data.</text>
</comment>
<feature type="compositionally biased region" description="Polar residues" evidence="1">
    <location>
        <begin position="54"/>
        <end position="64"/>
    </location>
</feature>
<name>A0A9P6DX77_9AGAM</name>
<evidence type="ECO:0000313" key="3">
    <source>
        <dbReference type="Proteomes" id="UP000886523"/>
    </source>
</evidence>
<feature type="region of interest" description="Disordered" evidence="1">
    <location>
        <begin position="39"/>
        <end position="64"/>
    </location>
</feature>
<dbReference type="Proteomes" id="UP000886523">
    <property type="component" value="Unassembled WGS sequence"/>
</dbReference>
<evidence type="ECO:0000313" key="2">
    <source>
        <dbReference type="EMBL" id="KAF9518196.1"/>
    </source>
</evidence>
<gene>
    <name evidence="2" type="ORF">BS47DRAFT_1338452</name>
</gene>
<evidence type="ECO:0000256" key="1">
    <source>
        <dbReference type="SAM" id="MobiDB-lite"/>
    </source>
</evidence>